<dbReference type="EMBL" id="ASPP01024992">
    <property type="protein sequence ID" value="ETO08444.1"/>
    <property type="molecule type" value="Genomic_DNA"/>
</dbReference>
<name>X6M3E3_RETFI</name>
<sequence length="271" mass="30639">MPSFSPYALNLTAVPLPLHFFVDTNAGENCSSIAYKRIESTWILVDHTSGLTFNVVVNYTKMRKRFGFIHSQSSVRLVRSRNQYQSVTANSSTCYKKFTINENNTSIDICNSGSQLSYLLDIFTHSSIASKTLYQDRIAQSLSCLESNQFYFKTNNCPANCTKSNSTYPISQSNGECLSAIFTMYCKYGWDDDNGKSMAAIFHVIHAMRKMIHSTHKNRIYGLVGLIGAMEVVMVIIDMYEKAIDVSLFGSSPVTVYLNTSRQQSKRLYFH</sequence>
<comment type="caution">
    <text evidence="2">The sequence shown here is derived from an EMBL/GenBank/DDBJ whole genome shotgun (WGS) entry which is preliminary data.</text>
</comment>
<keyword evidence="3" id="KW-1185">Reference proteome</keyword>
<keyword evidence="1" id="KW-0472">Membrane</keyword>
<dbReference type="AlphaFoldDB" id="X6M3E3"/>
<keyword evidence="1" id="KW-1133">Transmembrane helix</keyword>
<gene>
    <name evidence="2" type="ORF">RFI_28941</name>
</gene>
<proteinExistence type="predicted"/>
<evidence type="ECO:0000313" key="2">
    <source>
        <dbReference type="EMBL" id="ETO08444.1"/>
    </source>
</evidence>
<accession>X6M3E3</accession>
<dbReference type="Proteomes" id="UP000023152">
    <property type="component" value="Unassembled WGS sequence"/>
</dbReference>
<organism evidence="2 3">
    <name type="scientific">Reticulomyxa filosa</name>
    <dbReference type="NCBI Taxonomy" id="46433"/>
    <lineage>
        <taxon>Eukaryota</taxon>
        <taxon>Sar</taxon>
        <taxon>Rhizaria</taxon>
        <taxon>Retaria</taxon>
        <taxon>Foraminifera</taxon>
        <taxon>Monothalamids</taxon>
        <taxon>Reticulomyxidae</taxon>
        <taxon>Reticulomyxa</taxon>
    </lineage>
</organism>
<evidence type="ECO:0000256" key="1">
    <source>
        <dbReference type="SAM" id="Phobius"/>
    </source>
</evidence>
<keyword evidence="1" id="KW-0812">Transmembrane</keyword>
<reference evidence="2 3" key="1">
    <citation type="journal article" date="2013" name="Curr. Biol.">
        <title>The Genome of the Foraminiferan Reticulomyxa filosa.</title>
        <authorList>
            <person name="Glockner G."/>
            <person name="Hulsmann N."/>
            <person name="Schleicher M."/>
            <person name="Noegel A.A."/>
            <person name="Eichinger L."/>
            <person name="Gallinger C."/>
            <person name="Pawlowski J."/>
            <person name="Sierra R."/>
            <person name="Euteneuer U."/>
            <person name="Pillet L."/>
            <person name="Moustafa A."/>
            <person name="Platzer M."/>
            <person name="Groth M."/>
            <person name="Szafranski K."/>
            <person name="Schliwa M."/>
        </authorList>
    </citation>
    <scope>NUCLEOTIDE SEQUENCE [LARGE SCALE GENOMIC DNA]</scope>
</reference>
<evidence type="ECO:0000313" key="3">
    <source>
        <dbReference type="Proteomes" id="UP000023152"/>
    </source>
</evidence>
<feature type="transmembrane region" description="Helical" evidence="1">
    <location>
        <begin position="218"/>
        <end position="237"/>
    </location>
</feature>
<protein>
    <submittedName>
        <fullName evidence="2">Uncharacterized protein</fullName>
    </submittedName>
</protein>